<keyword evidence="3" id="KW-0472">Membrane</keyword>
<evidence type="ECO:0000313" key="8">
    <source>
        <dbReference type="EMBL" id="CAL1590988.1"/>
    </source>
</evidence>
<dbReference type="InterPro" id="IPR013783">
    <property type="entry name" value="Ig-like_fold"/>
</dbReference>
<dbReference type="Gene3D" id="3.30.250.20">
    <property type="entry name" value="L1 transposable element, C-terminal domain"/>
    <property type="match status" value="1"/>
</dbReference>
<dbReference type="InterPro" id="IPR042566">
    <property type="entry name" value="L1_C"/>
</dbReference>
<evidence type="ECO:0000259" key="7">
    <source>
        <dbReference type="PROSITE" id="PS50835"/>
    </source>
</evidence>
<dbReference type="EMBL" id="OZ035841">
    <property type="protein sequence ID" value="CAL1590988.1"/>
    <property type="molecule type" value="Genomic_DNA"/>
</dbReference>
<protein>
    <recommendedName>
        <fullName evidence="7">Ig-like domain-containing protein</fullName>
    </recommendedName>
</protein>
<dbReference type="AlphaFoldDB" id="A0AAV2KQF2"/>
<dbReference type="PROSITE" id="PS50835">
    <property type="entry name" value="IG_LIKE"/>
    <property type="match status" value="1"/>
</dbReference>
<evidence type="ECO:0000256" key="2">
    <source>
        <dbReference type="ARBA" id="ARBA00022729"/>
    </source>
</evidence>
<evidence type="ECO:0000256" key="6">
    <source>
        <dbReference type="ARBA" id="ARBA00023319"/>
    </source>
</evidence>
<dbReference type="GO" id="GO:1903037">
    <property type="term" value="P:regulation of leukocyte cell-cell adhesion"/>
    <property type="evidence" value="ECO:0007669"/>
    <property type="project" value="UniProtKB-ARBA"/>
</dbReference>
<dbReference type="Gene3D" id="2.60.40.10">
    <property type="entry name" value="Immunoglobulins"/>
    <property type="match status" value="1"/>
</dbReference>
<keyword evidence="2" id="KW-0732">Signal</keyword>
<keyword evidence="5" id="KW-0325">Glycoprotein</keyword>
<dbReference type="InterPro" id="IPR036179">
    <property type="entry name" value="Ig-like_dom_sf"/>
</dbReference>
<evidence type="ECO:0000256" key="1">
    <source>
        <dbReference type="ARBA" id="ARBA00004370"/>
    </source>
</evidence>
<accession>A0AAV2KQF2</accession>
<dbReference type="GO" id="GO:0050863">
    <property type="term" value="P:regulation of T cell activation"/>
    <property type="evidence" value="ECO:0007669"/>
    <property type="project" value="UniProtKB-ARBA"/>
</dbReference>
<sequence>MVARRLPTSSNVRWNFHSRAINTVFEQRDDLIQCFENIRDSGDFDSNTIREAGAMAMLLEHQDFKFFLELFHHIMPLVDLLYAKLQKKNIDAVHIKRSIQQFEQDIQNIRNSLHSMSEQSSDSLTAKRRRVLSSEDRQSAAEEICNTILRHTRERFNFTDHLVCATLLQGDRFEEHHGSFPEEVLQSTLKAYPMLNGSKLKTELSLIYSKAEFRACCGAVDLFQLFMENNLQDVFSETVTLLRILITTPMTTAGAERMQVVQLSVLFLVQTHFCWGQYTMVTPSQVVMAPVGSDITLPCQVEPAADLREQVVEWARLDLTPPYVHIRRDGLDLLMNQNPLYLARTALSESRLQKGDLSLSLSRVKLSDEGTYRCCMPRTNTEAQVTLRVAVKRQGNPQHEGRTLRLVPDTPPEVRAAGRAFNTVCAELIKRDIRFRMAYPAILSFKANGGQKPFKDPNKAEAFLSSLT</sequence>
<organism evidence="8 9">
    <name type="scientific">Knipowitschia caucasica</name>
    <name type="common">Caucasian dwarf goby</name>
    <name type="synonym">Pomatoschistus caucasicus</name>
    <dbReference type="NCBI Taxonomy" id="637954"/>
    <lineage>
        <taxon>Eukaryota</taxon>
        <taxon>Metazoa</taxon>
        <taxon>Chordata</taxon>
        <taxon>Craniata</taxon>
        <taxon>Vertebrata</taxon>
        <taxon>Euteleostomi</taxon>
        <taxon>Actinopterygii</taxon>
        <taxon>Neopterygii</taxon>
        <taxon>Teleostei</taxon>
        <taxon>Neoteleostei</taxon>
        <taxon>Acanthomorphata</taxon>
        <taxon>Gobiaria</taxon>
        <taxon>Gobiiformes</taxon>
        <taxon>Gobioidei</taxon>
        <taxon>Gobiidae</taxon>
        <taxon>Gobiinae</taxon>
        <taxon>Knipowitschia</taxon>
    </lineage>
</organism>
<dbReference type="FunFam" id="2.60.40.10:FF:000142">
    <property type="entry name" value="V-set domain-containing T-cell activation inhibitor 1"/>
    <property type="match status" value="1"/>
</dbReference>
<dbReference type="SUPFAM" id="SSF48726">
    <property type="entry name" value="Immunoglobulin"/>
    <property type="match status" value="1"/>
</dbReference>
<dbReference type="InterPro" id="IPR003599">
    <property type="entry name" value="Ig_sub"/>
</dbReference>
<proteinExistence type="predicted"/>
<dbReference type="PANTHER" id="PTHR24100">
    <property type="entry name" value="BUTYROPHILIN"/>
    <property type="match status" value="1"/>
</dbReference>
<dbReference type="Pfam" id="PF07686">
    <property type="entry name" value="V-set"/>
    <property type="match status" value="1"/>
</dbReference>
<reference evidence="8 9" key="1">
    <citation type="submission" date="2024-04" db="EMBL/GenBank/DDBJ databases">
        <authorList>
            <person name="Waldvogel A.-M."/>
            <person name="Schoenle A."/>
        </authorList>
    </citation>
    <scope>NUCLEOTIDE SEQUENCE [LARGE SCALE GENOMIC DNA]</scope>
</reference>
<dbReference type="PANTHER" id="PTHR24100:SF151">
    <property type="entry name" value="ICOS LIGAND"/>
    <property type="match status" value="1"/>
</dbReference>
<evidence type="ECO:0000256" key="5">
    <source>
        <dbReference type="ARBA" id="ARBA00023180"/>
    </source>
</evidence>
<evidence type="ECO:0000256" key="3">
    <source>
        <dbReference type="ARBA" id="ARBA00023136"/>
    </source>
</evidence>
<dbReference type="GO" id="GO:0050852">
    <property type="term" value="P:T cell receptor signaling pathway"/>
    <property type="evidence" value="ECO:0007669"/>
    <property type="project" value="TreeGrafter"/>
</dbReference>
<dbReference type="SMART" id="SM00406">
    <property type="entry name" value="IGv"/>
    <property type="match status" value="1"/>
</dbReference>
<comment type="subcellular location">
    <subcellularLocation>
        <location evidence="1">Membrane</location>
    </subcellularLocation>
</comment>
<dbReference type="InterPro" id="IPR013106">
    <property type="entry name" value="Ig_V-set"/>
</dbReference>
<dbReference type="SMART" id="SM00409">
    <property type="entry name" value="IG"/>
    <property type="match status" value="1"/>
</dbReference>
<dbReference type="GO" id="GO:0001817">
    <property type="term" value="P:regulation of cytokine production"/>
    <property type="evidence" value="ECO:0007669"/>
    <property type="project" value="TreeGrafter"/>
</dbReference>
<keyword evidence="4" id="KW-1015">Disulfide bond</keyword>
<name>A0AAV2KQF2_KNICA</name>
<dbReference type="InterPro" id="IPR050504">
    <property type="entry name" value="IgSF_BTN/MOG"/>
</dbReference>
<dbReference type="GO" id="GO:0005102">
    <property type="term" value="F:signaling receptor binding"/>
    <property type="evidence" value="ECO:0007669"/>
    <property type="project" value="TreeGrafter"/>
</dbReference>
<keyword evidence="6" id="KW-0393">Immunoglobulin domain</keyword>
<dbReference type="Proteomes" id="UP001497482">
    <property type="component" value="Chromosome 19"/>
</dbReference>
<dbReference type="InterPro" id="IPR007110">
    <property type="entry name" value="Ig-like_dom"/>
</dbReference>
<gene>
    <name evidence="8" type="ORF">KC01_LOCUS20410</name>
</gene>
<dbReference type="GO" id="GO:0009897">
    <property type="term" value="C:external side of plasma membrane"/>
    <property type="evidence" value="ECO:0007669"/>
    <property type="project" value="TreeGrafter"/>
</dbReference>
<feature type="domain" description="Ig-like" evidence="7">
    <location>
        <begin position="292"/>
        <end position="386"/>
    </location>
</feature>
<keyword evidence="9" id="KW-1185">Reference proteome</keyword>
<evidence type="ECO:0000313" key="9">
    <source>
        <dbReference type="Proteomes" id="UP001497482"/>
    </source>
</evidence>
<evidence type="ECO:0000256" key="4">
    <source>
        <dbReference type="ARBA" id="ARBA00023157"/>
    </source>
</evidence>